<dbReference type="Pfam" id="PF13561">
    <property type="entry name" value="adh_short_C2"/>
    <property type="match status" value="1"/>
</dbReference>
<dbReference type="NCBIfam" id="NF005559">
    <property type="entry name" value="PRK07231.1"/>
    <property type="match status" value="1"/>
</dbReference>
<dbReference type="PRINTS" id="PR00081">
    <property type="entry name" value="GDHRDH"/>
</dbReference>
<comment type="caution">
    <text evidence="3">The sequence shown here is derived from an EMBL/GenBank/DDBJ whole genome shotgun (WGS) entry which is preliminary data.</text>
</comment>
<dbReference type="InterPro" id="IPR036291">
    <property type="entry name" value="NAD(P)-bd_dom_sf"/>
</dbReference>
<evidence type="ECO:0000313" key="4">
    <source>
        <dbReference type="Proteomes" id="UP000533598"/>
    </source>
</evidence>
<organism evidence="3 4">
    <name type="scientific">Crossiella cryophila</name>
    <dbReference type="NCBI Taxonomy" id="43355"/>
    <lineage>
        <taxon>Bacteria</taxon>
        <taxon>Bacillati</taxon>
        <taxon>Actinomycetota</taxon>
        <taxon>Actinomycetes</taxon>
        <taxon>Pseudonocardiales</taxon>
        <taxon>Pseudonocardiaceae</taxon>
        <taxon>Crossiella</taxon>
    </lineage>
</organism>
<dbReference type="PROSITE" id="PS00061">
    <property type="entry name" value="ADH_SHORT"/>
    <property type="match status" value="1"/>
</dbReference>
<dbReference type="FunFam" id="3.40.50.720:FF:000084">
    <property type="entry name" value="Short-chain dehydrogenase reductase"/>
    <property type="match status" value="1"/>
</dbReference>
<gene>
    <name evidence="3" type="ORF">HNR67_006829</name>
</gene>
<dbReference type="SUPFAM" id="SSF51735">
    <property type="entry name" value="NAD(P)-binding Rossmann-fold domains"/>
    <property type="match status" value="1"/>
</dbReference>
<evidence type="ECO:0000313" key="3">
    <source>
        <dbReference type="EMBL" id="MBB4680711.1"/>
    </source>
</evidence>
<keyword evidence="2" id="KW-0560">Oxidoreductase</keyword>
<comment type="similarity">
    <text evidence="1">Belongs to the short-chain dehydrogenases/reductases (SDR) family.</text>
</comment>
<evidence type="ECO:0000256" key="2">
    <source>
        <dbReference type="ARBA" id="ARBA00023002"/>
    </source>
</evidence>
<evidence type="ECO:0000256" key="1">
    <source>
        <dbReference type="ARBA" id="ARBA00006484"/>
    </source>
</evidence>
<protein>
    <submittedName>
        <fullName evidence="3">NAD(P)-dependent dehydrogenase (Short-subunit alcohol dehydrogenase family)</fullName>
    </submittedName>
</protein>
<reference evidence="3 4" key="1">
    <citation type="submission" date="2020-08" db="EMBL/GenBank/DDBJ databases">
        <title>Sequencing the genomes of 1000 actinobacteria strains.</title>
        <authorList>
            <person name="Klenk H.-P."/>
        </authorList>
    </citation>
    <scope>NUCLEOTIDE SEQUENCE [LARGE SCALE GENOMIC DNA]</scope>
    <source>
        <strain evidence="3 4">DSM 44230</strain>
    </source>
</reference>
<sequence length="264" mass="27654">MSQPNTPARTDFTGKTALVTGASRGIGLGIAEELLGRGANVVITSRKAEQVEAAVRHLAGTVEDGDKRVLGLPGNTGVDVDREGAVDGTLARFGSLDVLVNNTGINPVFGFLMDADLNAVKKIFDTNVVATLGFIQLAWHRWMGEHGGTVVNIASVGGIRSTGAIAAYGASKAALIRLTEELAWQLGPKVRVNAVAPAVVKTKFAEQIYTGREDDITSAYPMKRLGTPEDVARLVAFLASDEADWITGETVRVDGGLLATGTLG</sequence>
<dbReference type="PRINTS" id="PR00080">
    <property type="entry name" value="SDRFAMILY"/>
</dbReference>
<dbReference type="InterPro" id="IPR002347">
    <property type="entry name" value="SDR_fam"/>
</dbReference>
<dbReference type="GO" id="GO:0016491">
    <property type="term" value="F:oxidoreductase activity"/>
    <property type="evidence" value="ECO:0007669"/>
    <property type="project" value="UniProtKB-KW"/>
</dbReference>
<dbReference type="PANTHER" id="PTHR43943">
    <property type="entry name" value="DEHYDROGENASE/REDUCTASE (SDR FAMILY) MEMBER 4"/>
    <property type="match status" value="1"/>
</dbReference>
<name>A0A7W7CGC3_9PSEU</name>
<dbReference type="InterPro" id="IPR020904">
    <property type="entry name" value="Sc_DH/Rdtase_CS"/>
</dbReference>
<dbReference type="PANTHER" id="PTHR43943:SF2">
    <property type="entry name" value="DEHYDROGENASE_REDUCTASE 4"/>
    <property type="match status" value="1"/>
</dbReference>
<keyword evidence="4" id="KW-1185">Reference proteome</keyword>
<dbReference type="Gene3D" id="3.40.50.720">
    <property type="entry name" value="NAD(P)-binding Rossmann-like Domain"/>
    <property type="match status" value="1"/>
</dbReference>
<dbReference type="CDD" id="cd05233">
    <property type="entry name" value="SDR_c"/>
    <property type="match status" value="1"/>
</dbReference>
<dbReference type="Proteomes" id="UP000533598">
    <property type="component" value="Unassembled WGS sequence"/>
</dbReference>
<dbReference type="AlphaFoldDB" id="A0A7W7CGC3"/>
<dbReference type="EMBL" id="JACHMH010000001">
    <property type="protein sequence ID" value="MBB4680711.1"/>
    <property type="molecule type" value="Genomic_DNA"/>
</dbReference>
<dbReference type="RefSeq" id="WP_185006720.1">
    <property type="nucleotide sequence ID" value="NZ_BAAAUI010000038.1"/>
</dbReference>
<proteinExistence type="inferred from homology"/>
<accession>A0A7W7CGC3</accession>